<protein>
    <recommendedName>
        <fullName evidence="1">PE domain-containing protein</fullName>
    </recommendedName>
</protein>
<dbReference type="Proteomes" id="UP000093795">
    <property type="component" value="Unassembled WGS sequence"/>
</dbReference>
<dbReference type="InterPro" id="IPR000084">
    <property type="entry name" value="PE-PGRS_N"/>
</dbReference>
<comment type="caution">
    <text evidence="2">The sequence shown here is derived from an EMBL/GenBank/DDBJ whole genome shotgun (WGS) entry which is preliminary data.</text>
</comment>
<dbReference type="SUPFAM" id="SSF140459">
    <property type="entry name" value="PE/PPE dimer-like"/>
    <property type="match status" value="1"/>
</dbReference>
<organism evidence="2 3">
    <name type="scientific">Mycobacterium asiaticum</name>
    <dbReference type="NCBI Taxonomy" id="1790"/>
    <lineage>
        <taxon>Bacteria</taxon>
        <taxon>Bacillati</taxon>
        <taxon>Actinomycetota</taxon>
        <taxon>Actinomycetes</taxon>
        <taxon>Mycobacteriales</taxon>
        <taxon>Mycobacteriaceae</taxon>
        <taxon>Mycobacterium</taxon>
    </lineage>
</organism>
<reference evidence="2 3" key="1">
    <citation type="submission" date="2016-06" db="EMBL/GenBank/DDBJ databases">
        <authorList>
            <person name="Kjaerup R.B."/>
            <person name="Dalgaard T.S."/>
            <person name="Juul-Madsen H.R."/>
        </authorList>
    </citation>
    <scope>NUCLEOTIDE SEQUENCE [LARGE SCALE GENOMIC DNA]</scope>
    <source>
        <strain evidence="2 3">1081914.2</strain>
    </source>
</reference>
<name>A0A1A3C3B4_MYCAS</name>
<dbReference type="Gene3D" id="1.10.287.850">
    <property type="entry name" value="HP0062-like domain"/>
    <property type="match status" value="1"/>
</dbReference>
<accession>A0A1A3C3B4</accession>
<dbReference type="InterPro" id="IPR038332">
    <property type="entry name" value="PPE_sf"/>
</dbReference>
<evidence type="ECO:0000259" key="1">
    <source>
        <dbReference type="Pfam" id="PF00934"/>
    </source>
</evidence>
<proteinExistence type="predicted"/>
<gene>
    <name evidence="2" type="ORF">A9X01_23340</name>
</gene>
<dbReference type="STRING" id="1790.A5645_24670"/>
<dbReference type="Pfam" id="PF00934">
    <property type="entry name" value="PE"/>
    <property type="match status" value="1"/>
</dbReference>
<feature type="domain" description="PE" evidence="1">
    <location>
        <begin position="4"/>
        <end position="94"/>
    </location>
</feature>
<dbReference type="EMBL" id="LZKQ01000189">
    <property type="protein sequence ID" value="OBI81600.1"/>
    <property type="molecule type" value="Genomic_DNA"/>
</dbReference>
<sequence length="260" mass="25894">MSFVKVVPGIIAQTAAQLGHLGSTISAANAAVATATVGIAAPAADEVSAAIASLLNAQAQEYQSVSARVAAYHSQFVDLLNAGANSYLSTEFANTHAAASSEITQFYGDGLLGTLLGAEAEFIELPLDAIGPVITSAGALGQSGTTFFDAVLAGNPHAAISALGGVGPNVGSAFLYGQNLVSVALPSNIPGVSLALNVPFGGVLAPIQPMTATVTFGGQFAGQAPVTVPMPFEVGGIITEVQTDAPSVALALLLSPLFFL</sequence>
<evidence type="ECO:0000313" key="2">
    <source>
        <dbReference type="EMBL" id="OBI81600.1"/>
    </source>
</evidence>
<evidence type="ECO:0000313" key="3">
    <source>
        <dbReference type="Proteomes" id="UP000093795"/>
    </source>
</evidence>
<dbReference type="AlphaFoldDB" id="A0A1A3C3B4"/>
<dbReference type="OrthoDB" id="4711231at2"/>